<protein>
    <recommendedName>
        <fullName evidence="7">Protein kinase domain-containing protein</fullName>
    </recommendedName>
</protein>
<dbReference type="PROSITE" id="PS50011">
    <property type="entry name" value="PROTEIN_KINASE_DOM"/>
    <property type="match status" value="1"/>
</dbReference>
<dbReference type="Proteomes" id="UP000187203">
    <property type="component" value="Unassembled WGS sequence"/>
</dbReference>
<dbReference type="GO" id="GO:0005524">
    <property type="term" value="F:ATP binding"/>
    <property type="evidence" value="ECO:0007669"/>
    <property type="project" value="UniProtKB-UniRule"/>
</dbReference>
<dbReference type="InterPro" id="IPR045272">
    <property type="entry name" value="ANXUR1/2-like"/>
</dbReference>
<sequence>MLLQCFFLKKSPQTHSGKNVSPALPEGICREFSLAEIKASTKNFHRDLIIGRGSFGKVFKGSVDDETIAVKRFDNKITHRGFENFRREVELLCQLRHPHLVSLIGFCVDQTALILVYEYVSRGSLYHHLYNKDNKDYVPLDWKRRLQICIGAARGLHYLHSGAKRALVHRDIKSADILMSKALIRIESDVRGTMGYLDPEYLRTKYLSEKSDVYSFGVVLLECIENETIYNIIDPHLKGSIAPDCFKQFVDIALSCLKDSGDDRPSMGEVEMTLELALQLQNKADSEIEHINPHGGCVYEDVLFYAPHVIYAVG</sequence>
<dbReference type="GO" id="GO:0004674">
    <property type="term" value="F:protein serine/threonine kinase activity"/>
    <property type="evidence" value="ECO:0007669"/>
    <property type="project" value="UniProtKB-KW"/>
</dbReference>
<comment type="caution">
    <text evidence="8">The sequence shown here is derived from an EMBL/GenBank/DDBJ whole genome shotgun (WGS) entry which is preliminary data.</text>
</comment>
<keyword evidence="3 6" id="KW-0547">Nucleotide-binding</keyword>
<dbReference type="PROSITE" id="PS00107">
    <property type="entry name" value="PROTEIN_KINASE_ATP"/>
    <property type="match status" value="1"/>
</dbReference>
<dbReference type="GO" id="GO:0009506">
    <property type="term" value="C:plasmodesma"/>
    <property type="evidence" value="ECO:0007669"/>
    <property type="project" value="TreeGrafter"/>
</dbReference>
<dbReference type="InterPro" id="IPR017441">
    <property type="entry name" value="Protein_kinase_ATP_BS"/>
</dbReference>
<dbReference type="InterPro" id="IPR000719">
    <property type="entry name" value="Prot_kinase_dom"/>
</dbReference>
<gene>
    <name evidence="8" type="ORF">COLO4_03900</name>
</gene>
<keyword evidence="2" id="KW-0808">Transferase</keyword>
<evidence type="ECO:0000256" key="3">
    <source>
        <dbReference type="ARBA" id="ARBA00022741"/>
    </source>
</evidence>
<evidence type="ECO:0000259" key="7">
    <source>
        <dbReference type="PROSITE" id="PS50011"/>
    </source>
</evidence>
<proteinExistence type="predicted"/>
<dbReference type="OrthoDB" id="4062651at2759"/>
<dbReference type="EMBL" id="AWUE01010785">
    <property type="protein sequence ID" value="OMP11309.1"/>
    <property type="molecule type" value="Genomic_DNA"/>
</dbReference>
<evidence type="ECO:0000256" key="6">
    <source>
        <dbReference type="PROSITE-ProRule" id="PRU10141"/>
    </source>
</evidence>
<organism evidence="8 9">
    <name type="scientific">Corchorus olitorius</name>
    <dbReference type="NCBI Taxonomy" id="93759"/>
    <lineage>
        <taxon>Eukaryota</taxon>
        <taxon>Viridiplantae</taxon>
        <taxon>Streptophyta</taxon>
        <taxon>Embryophyta</taxon>
        <taxon>Tracheophyta</taxon>
        <taxon>Spermatophyta</taxon>
        <taxon>Magnoliopsida</taxon>
        <taxon>eudicotyledons</taxon>
        <taxon>Gunneridae</taxon>
        <taxon>Pentapetalae</taxon>
        <taxon>rosids</taxon>
        <taxon>malvids</taxon>
        <taxon>Malvales</taxon>
        <taxon>Malvaceae</taxon>
        <taxon>Grewioideae</taxon>
        <taxon>Apeibeae</taxon>
        <taxon>Corchorus</taxon>
    </lineage>
</organism>
<keyword evidence="9" id="KW-1185">Reference proteome</keyword>
<evidence type="ECO:0000313" key="9">
    <source>
        <dbReference type="Proteomes" id="UP000187203"/>
    </source>
</evidence>
<accession>A0A1R3KWC4</accession>
<dbReference type="FunFam" id="3.30.200.20:FF:000039">
    <property type="entry name" value="receptor-like protein kinase FERONIA"/>
    <property type="match status" value="1"/>
</dbReference>
<reference evidence="9" key="1">
    <citation type="submission" date="2013-09" db="EMBL/GenBank/DDBJ databases">
        <title>Corchorus olitorius genome sequencing.</title>
        <authorList>
            <person name="Alam M."/>
            <person name="Haque M.S."/>
            <person name="Islam M.S."/>
            <person name="Emdad E.M."/>
            <person name="Islam M.M."/>
            <person name="Ahmed B."/>
            <person name="Halim A."/>
            <person name="Hossen Q.M.M."/>
            <person name="Hossain M.Z."/>
            <person name="Ahmed R."/>
            <person name="Khan M.M."/>
            <person name="Islam R."/>
            <person name="Rashid M.M."/>
            <person name="Khan S.A."/>
            <person name="Rahman M.S."/>
            <person name="Alam M."/>
            <person name="Yahiya A.S."/>
            <person name="Khan M.S."/>
            <person name="Azam M.S."/>
            <person name="Haque T."/>
            <person name="Lashkar M.Z.H."/>
            <person name="Akhand A.I."/>
            <person name="Morshed G."/>
            <person name="Roy S."/>
            <person name="Uddin K.S."/>
            <person name="Rabeya T."/>
            <person name="Hossain A.S."/>
            <person name="Chowdhury A."/>
            <person name="Snigdha A.R."/>
            <person name="Mortoza M.S."/>
            <person name="Matin S.A."/>
            <person name="Hoque S.M.E."/>
            <person name="Islam M.K."/>
            <person name="Roy D.K."/>
            <person name="Haider R."/>
            <person name="Moosa M.M."/>
            <person name="Elias S.M."/>
            <person name="Hasan A.M."/>
            <person name="Jahan S."/>
            <person name="Shafiuddin M."/>
            <person name="Mahmood N."/>
            <person name="Shommy N.S."/>
        </authorList>
    </citation>
    <scope>NUCLEOTIDE SEQUENCE [LARGE SCALE GENOMIC DNA]</scope>
    <source>
        <strain evidence="9">cv. O-4</strain>
    </source>
</reference>
<evidence type="ECO:0000256" key="1">
    <source>
        <dbReference type="ARBA" id="ARBA00022527"/>
    </source>
</evidence>
<dbReference type="GO" id="GO:0005886">
    <property type="term" value="C:plasma membrane"/>
    <property type="evidence" value="ECO:0007669"/>
    <property type="project" value="TreeGrafter"/>
</dbReference>
<dbReference type="AlphaFoldDB" id="A0A1R3KWC4"/>
<feature type="domain" description="Protein kinase" evidence="7">
    <location>
        <begin position="44"/>
        <end position="278"/>
    </location>
</feature>
<dbReference type="GO" id="GO:0004714">
    <property type="term" value="F:transmembrane receptor protein tyrosine kinase activity"/>
    <property type="evidence" value="ECO:0007669"/>
    <property type="project" value="InterPro"/>
</dbReference>
<dbReference type="PANTHER" id="PTHR27003">
    <property type="entry name" value="OS07G0166700 PROTEIN"/>
    <property type="match status" value="1"/>
</dbReference>
<evidence type="ECO:0000256" key="5">
    <source>
        <dbReference type="ARBA" id="ARBA00022840"/>
    </source>
</evidence>
<name>A0A1R3KWC4_9ROSI</name>
<keyword evidence="4" id="KW-0418">Kinase</keyword>
<keyword evidence="1" id="KW-0723">Serine/threonine-protein kinase</keyword>
<evidence type="ECO:0000313" key="8">
    <source>
        <dbReference type="EMBL" id="OMP11309.1"/>
    </source>
</evidence>
<evidence type="ECO:0000256" key="4">
    <source>
        <dbReference type="ARBA" id="ARBA00022777"/>
    </source>
</evidence>
<dbReference type="Gene3D" id="1.10.510.10">
    <property type="entry name" value="Transferase(Phosphotransferase) domain 1"/>
    <property type="match status" value="1"/>
</dbReference>
<dbReference type="PANTHER" id="PTHR27003:SF451">
    <property type="entry name" value="PROTEIN KINASE DOMAIN-CONTAINING PROTEIN"/>
    <property type="match status" value="1"/>
</dbReference>
<dbReference type="Gene3D" id="3.30.200.20">
    <property type="entry name" value="Phosphorylase Kinase, domain 1"/>
    <property type="match status" value="1"/>
</dbReference>
<dbReference type="Pfam" id="PF00069">
    <property type="entry name" value="Pkinase"/>
    <property type="match status" value="1"/>
</dbReference>
<dbReference type="InterPro" id="IPR011009">
    <property type="entry name" value="Kinase-like_dom_sf"/>
</dbReference>
<feature type="binding site" evidence="6">
    <location>
        <position position="71"/>
    </location>
    <ligand>
        <name>ATP</name>
        <dbReference type="ChEBI" id="CHEBI:30616"/>
    </ligand>
</feature>
<dbReference type="SUPFAM" id="SSF56112">
    <property type="entry name" value="Protein kinase-like (PK-like)"/>
    <property type="match status" value="1"/>
</dbReference>
<evidence type="ECO:0000256" key="2">
    <source>
        <dbReference type="ARBA" id="ARBA00022679"/>
    </source>
</evidence>
<dbReference type="STRING" id="93759.A0A1R3KWC4"/>
<keyword evidence="5 6" id="KW-0067">ATP-binding</keyword>